<evidence type="ECO:0000313" key="3">
    <source>
        <dbReference type="Proteomes" id="UP001208649"/>
    </source>
</evidence>
<organism evidence="2 3">
    <name type="scientific">Chryseobacterium edaphi</name>
    <dbReference type="NCBI Taxonomy" id="2976532"/>
    <lineage>
        <taxon>Bacteria</taxon>
        <taxon>Pseudomonadati</taxon>
        <taxon>Bacteroidota</taxon>
        <taxon>Flavobacteriia</taxon>
        <taxon>Flavobacteriales</taxon>
        <taxon>Weeksellaceae</taxon>
        <taxon>Chryseobacterium group</taxon>
        <taxon>Chryseobacterium</taxon>
    </lineage>
</organism>
<gene>
    <name evidence="2" type="ORF">NZ698_08305</name>
</gene>
<dbReference type="RefSeq" id="WP_263002645.1">
    <property type="nucleotide sequence ID" value="NZ_JAOTEM010000002.1"/>
</dbReference>
<accession>A0ABT2W4Q2</accession>
<comment type="caution">
    <text evidence="2">The sequence shown here is derived from an EMBL/GenBank/DDBJ whole genome shotgun (WGS) entry which is preliminary data.</text>
</comment>
<dbReference type="InterPro" id="IPR000182">
    <property type="entry name" value="GNAT_dom"/>
</dbReference>
<dbReference type="Gene3D" id="3.40.630.30">
    <property type="match status" value="1"/>
</dbReference>
<dbReference type="EMBL" id="JAOTEM010000002">
    <property type="protein sequence ID" value="MCU7617197.1"/>
    <property type="molecule type" value="Genomic_DNA"/>
</dbReference>
<name>A0ABT2W4Q2_9FLAO</name>
<reference evidence="3" key="1">
    <citation type="submission" date="2023-07" db="EMBL/GenBank/DDBJ databases">
        <title>Chryseobacterium sp. strain PBS4-4 Genome sequencing and assembly.</title>
        <authorList>
            <person name="Jung Y."/>
        </authorList>
    </citation>
    <scope>NUCLEOTIDE SEQUENCE [LARGE SCALE GENOMIC DNA]</scope>
    <source>
        <strain evidence="3">PBS4-4</strain>
    </source>
</reference>
<dbReference type="InterPro" id="IPR016181">
    <property type="entry name" value="Acyl_CoA_acyltransferase"/>
</dbReference>
<evidence type="ECO:0000259" key="1">
    <source>
        <dbReference type="PROSITE" id="PS51186"/>
    </source>
</evidence>
<proteinExistence type="predicted"/>
<dbReference type="Proteomes" id="UP001208649">
    <property type="component" value="Unassembled WGS sequence"/>
</dbReference>
<keyword evidence="3" id="KW-1185">Reference proteome</keyword>
<protein>
    <submittedName>
        <fullName evidence="2">GNAT family N-acetyltransferase</fullName>
    </submittedName>
</protein>
<dbReference type="PROSITE" id="PS51186">
    <property type="entry name" value="GNAT"/>
    <property type="match status" value="1"/>
</dbReference>
<dbReference type="PANTHER" id="PTHR43792:SF9">
    <property type="entry name" value="RIBOSOMAL-PROTEIN-ALANINE ACETYLTRANSFERASE"/>
    <property type="match status" value="1"/>
</dbReference>
<dbReference type="PANTHER" id="PTHR43792">
    <property type="entry name" value="GNAT FAMILY, PUTATIVE (AFU_ORTHOLOGUE AFUA_3G00765)-RELATED-RELATED"/>
    <property type="match status" value="1"/>
</dbReference>
<dbReference type="SUPFAM" id="SSF55729">
    <property type="entry name" value="Acyl-CoA N-acyltransferases (Nat)"/>
    <property type="match status" value="1"/>
</dbReference>
<dbReference type="Pfam" id="PF13302">
    <property type="entry name" value="Acetyltransf_3"/>
    <property type="match status" value="1"/>
</dbReference>
<feature type="domain" description="N-acetyltransferase" evidence="1">
    <location>
        <begin position="17"/>
        <end position="170"/>
    </location>
</feature>
<sequence>MKTPPYSTFPTLSNEKILLRSIRSADMNDLLEISYYDAVKATTVETAIEMQDKIDQDYINGNSIHWGIADKITNQILGTCGYYQGFENEGGELGCVLLSHSKGKGYMTQALSLASDFGIKEMGLKRIWAITDRDNHPAVKLLERLNFKKISNPKLQDHEVEFELMSVNLMKASV</sequence>
<dbReference type="InterPro" id="IPR051531">
    <property type="entry name" value="N-acetyltransferase"/>
</dbReference>
<evidence type="ECO:0000313" key="2">
    <source>
        <dbReference type="EMBL" id="MCU7617197.1"/>
    </source>
</evidence>